<evidence type="ECO:0000313" key="5">
    <source>
        <dbReference type="Proteomes" id="UP001233271"/>
    </source>
</evidence>
<feature type="region of interest" description="Disordered" evidence="2">
    <location>
        <begin position="1"/>
        <end position="52"/>
    </location>
</feature>
<dbReference type="Pfam" id="PF01205">
    <property type="entry name" value="Impact_N"/>
    <property type="match status" value="1"/>
</dbReference>
<dbReference type="InterPro" id="IPR001498">
    <property type="entry name" value="Impact_N"/>
</dbReference>
<dbReference type="GO" id="GO:0140469">
    <property type="term" value="P:GCN2-mediated signaling"/>
    <property type="evidence" value="ECO:0007669"/>
    <property type="project" value="TreeGrafter"/>
</dbReference>
<dbReference type="GeneID" id="85495136"/>
<dbReference type="RefSeq" id="XP_060456531.1">
    <property type="nucleotide sequence ID" value="XM_060599881.1"/>
</dbReference>
<feature type="compositionally biased region" description="Low complexity" evidence="2">
    <location>
        <begin position="20"/>
        <end position="40"/>
    </location>
</feature>
<feature type="region of interest" description="Disordered" evidence="2">
    <location>
        <begin position="109"/>
        <end position="129"/>
    </location>
</feature>
<dbReference type="InterPro" id="IPR023582">
    <property type="entry name" value="Impact"/>
</dbReference>
<evidence type="ECO:0000256" key="1">
    <source>
        <dbReference type="ARBA" id="ARBA00007665"/>
    </source>
</evidence>
<protein>
    <recommendedName>
        <fullName evidence="3">Impact N-terminal domain-containing protein</fullName>
    </recommendedName>
</protein>
<name>A0AA48L3G4_9TREE</name>
<evidence type="ECO:0000313" key="4">
    <source>
        <dbReference type="EMBL" id="BEI91266.1"/>
    </source>
</evidence>
<dbReference type="InterPro" id="IPR020568">
    <property type="entry name" value="Ribosomal_Su5_D2-typ_SF"/>
</dbReference>
<feature type="compositionally biased region" description="Basic and acidic residues" evidence="2">
    <location>
        <begin position="112"/>
        <end position="129"/>
    </location>
</feature>
<dbReference type="PANTHER" id="PTHR16301:SF25">
    <property type="entry name" value="PROTEIN IMPACT"/>
    <property type="match status" value="1"/>
</dbReference>
<gene>
    <name evidence="4" type="ORF">CcaverHIS019_0400860</name>
</gene>
<proteinExistence type="inferred from homology"/>
<dbReference type="KEGG" id="ccac:CcaHIS019_0400860"/>
<dbReference type="Gene3D" id="3.30.230.30">
    <property type="entry name" value="Impact, N-terminal domain"/>
    <property type="match status" value="1"/>
</dbReference>
<feature type="region of interest" description="Disordered" evidence="2">
    <location>
        <begin position="241"/>
        <end position="266"/>
    </location>
</feature>
<feature type="domain" description="Impact N-terminal" evidence="3">
    <location>
        <begin position="125"/>
        <end position="210"/>
    </location>
</feature>
<dbReference type="Proteomes" id="UP001233271">
    <property type="component" value="Chromosome 4"/>
</dbReference>
<evidence type="ECO:0000256" key="2">
    <source>
        <dbReference type="SAM" id="MobiDB-lite"/>
    </source>
</evidence>
<dbReference type="GO" id="GO:0006446">
    <property type="term" value="P:regulation of translational initiation"/>
    <property type="evidence" value="ECO:0007669"/>
    <property type="project" value="TreeGrafter"/>
</dbReference>
<sequence>MSKRSSPPTAEPASKRARQLDAAPALAPSLDSWLKSSPSASPAPPPLLASSPPLNASSSTFIAFALSFVPPSSVRTAETLKKEASRAVRALDVVRLVGAELIASDDGAFAHGESRAPGRRPGKERAREPDHRMWAVRALALGEGKDGTGGEGDYQLLEASEDDGERFGGERIRRTLGELGAVDVLCIVCRWFGGDMLGPVRFTHITTVAHTSSKELVGMLTRRELRSVLVGLDCEISDMRKTIAGSKPPQGEEEGKAPAPPSYDDIEDIERLQRLVKAREMTQKSLEKRVGWAALEQTKLPEEE</sequence>
<evidence type="ECO:0000259" key="3">
    <source>
        <dbReference type="Pfam" id="PF01205"/>
    </source>
</evidence>
<reference evidence="4" key="1">
    <citation type="journal article" date="2023" name="BMC Genomics">
        <title>Chromosome-level genome assemblies of Cutaneotrichosporon spp. (Trichosporonales, Basidiomycota) reveal imbalanced evolution between nucleotide sequences and chromosome synteny.</title>
        <authorList>
            <person name="Kobayashi Y."/>
            <person name="Kayamori A."/>
            <person name="Aoki K."/>
            <person name="Shiwa Y."/>
            <person name="Matsutani M."/>
            <person name="Fujita N."/>
            <person name="Sugita T."/>
            <person name="Iwasaki W."/>
            <person name="Tanaka N."/>
            <person name="Takashima M."/>
        </authorList>
    </citation>
    <scope>NUCLEOTIDE SEQUENCE</scope>
    <source>
        <strain evidence="4">HIS019</strain>
    </source>
</reference>
<accession>A0AA48L3G4</accession>
<dbReference type="SUPFAM" id="SSF54211">
    <property type="entry name" value="Ribosomal protein S5 domain 2-like"/>
    <property type="match status" value="1"/>
</dbReference>
<keyword evidence="5" id="KW-1185">Reference proteome</keyword>
<dbReference type="PANTHER" id="PTHR16301">
    <property type="entry name" value="IMPACT-RELATED"/>
    <property type="match status" value="1"/>
</dbReference>
<dbReference type="EMBL" id="AP028215">
    <property type="protein sequence ID" value="BEI91266.1"/>
    <property type="molecule type" value="Genomic_DNA"/>
</dbReference>
<organism evidence="4 5">
    <name type="scientific">Cutaneotrichosporon cavernicola</name>
    <dbReference type="NCBI Taxonomy" id="279322"/>
    <lineage>
        <taxon>Eukaryota</taxon>
        <taxon>Fungi</taxon>
        <taxon>Dikarya</taxon>
        <taxon>Basidiomycota</taxon>
        <taxon>Agaricomycotina</taxon>
        <taxon>Tremellomycetes</taxon>
        <taxon>Trichosporonales</taxon>
        <taxon>Trichosporonaceae</taxon>
        <taxon>Cutaneotrichosporon</taxon>
    </lineage>
</organism>
<comment type="similarity">
    <text evidence="1">Belongs to the IMPACT family.</text>
</comment>
<dbReference type="InterPro" id="IPR036956">
    <property type="entry name" value="Impact_N_sf"/>
</dbReference>
<dbReference type="GO" id="GO:0005737">
    <property type="term" value="C:cytoplasm"/>
    <property type="evidence" value="ECO:0007669"/>
    <property type="project" value="TreeGrafter"/>
</dbReference>
<dbReference type="AlphaFoldDB" id="A0AA48L3G4"/>